<gene>
    <name evidence="1" type="ORF">AGABI1DRAFT_132271</name>
</gene>
<organism evidence="1 2">
    <name type="scientific">Agaricus bisporus var. burnettii (strain JB137-S8 / ATCC MYA-4627 / FGSC 10392)</name>
    <name type="common">White button mushroom</name>
    <dbReference type="NCBI Taxonomy" id="597362"/>
    <lineage>
        <taxon>Eukaryota</taxon>
        <taxon>Fungi</taxon>
        <taxon>Dikarya</taxon>
        <taxon>Basidiomycota</taxon>
        <taxon>Agaricomycotina</taxon>
        <taxon>Agaricomycetes</taxon>
        <taxon>Agaricomycetidae</taxon>
        <taxon>Agaricales</taxon>
        <taxon>Agaricineae</taxon>
        <taxon>Agaricaceae</taxon>
        <taxon>Agaricus</taxon>
    </lineage>
</organism>
<dbReference type="GO" id="GO:0003676">
    <property type="term" value="F:nucleic acid binding"/>
    <property type="evidence" value="ECO:0007669"/>
    <property type="project" value="InterPro"/>
</dbReference>
<dbReference type="HOGENOM" id="CLU_005726_1_0_1"/>
<accession>K5WJ98</accession>
<proteinExistence type="predicted"/>
<protein>
    <submittedName>
        <fullName evidence="1">Uncharacterized protein</fullName>
    </submittedName>
</protein>
<dbReference type="InterPro" id="IPR036397">
    <property type="entry name" value="RNaseH_sf"/>
</dbReference>
<keyword evidence="2" id="KW-1185">Reference proteome</keyword>
<dbReference type="PANTHER" id="PTHR35871">
    <property type="entry name" value="EXPRESSED PROTEIN"/>
    <property type="match status" value="1"/>
</dbReference>
<dbReference type="InParanoid" id="K5WJ98"/>
<dbReference type="KEGG" id="abp:AGABI1DRAFT132271"/>
<reference evidence="2" key="1">
    <citation type="journal article" date="2012" name="Proc. Natl. Acad. Sci. U.S.A.">
        <title>Genome sequence of the button mushroom Agaricus bisporus reveals mechanisms governing adaptation to a humic-rich ecological niche.</title>
        <authorList>
            <person name="Morin E."/>
            <person name="Kohler A."/>
            <person name="Baker A.R."/>
            <person name="Foulongne-Oriol M."/>
            <person name="Lombard V."/>
            <person name="Nagy L.G."/>
            <person name="Ohm R.A."/>
            <person name="Patyshakuliyeva A."/>
            <person name="Brun A."/>
            <person name="Aerts A.L."/>
            <person name="Bailey A.M."/>
            <person name="Billette C."/>
            <person name="Coutinho P.M."/>
            <person name="Deakin G."/>
            <person name="Doddapaneni H."/>
            <person name="Floudas D."/>
            <person name="Grimwood J."/>
            <person name="Hilden K."/>
            <person name="Kuees U."/>
            <person name="LaButti K.M."/>
            <person name="Lapidus A."/>
            <person name="Lindquist E.A."/>
            <person name="Lucas S.M."/>
            <person name="Murat C."/>
            <person name="Riley R.W."/>
            <person name="Salamov A.A."/>
            <person name="Schmutz J."/>
            <person name="Subramanian V."/>
            <person name="Woesten H.A.B."/>
            <person name="Xu J."/>
            <person name="Eastwood D.C."/>
            <person name="Foster G.D."/>
            <person name="Sonnenberg A.S."/>
            <person name="Cullen D."/>
            <person name="de Vries R.P."/>
            <person name="Lundell T."/>
            <person name="Hibbett D.S."/>
            <person name="Henrissat B."/>
            <person name="Burton K.S."/>
            <person name="Kerrigan R.W."/>
            <person name="Challen M.P."/>
            <person name="Grigoriev I.V."/>
            <person name="Martin F."/>
        </authorList>
    </citation>
    <scope>NUCLEOTIDE SEQUENCE [LARGE SCALE GENOMIC DNA]</scope>
    <source>
        <strain evidence="2">JB137-S8 / ATCC MYA-4627 / FGSC 10392</strain>
    </source>
</reference>
<sequence length="618" mass="71759">MNLKIQREDGVYSSETEAVIDDEYIHGGSLDDDEYSLAEEPKGIASNVPPPNTSTQPYFHIRDPEASIAPDKDDARKAHTDLVCLLQPQRTNTPGYVDPQLDSWTRKRLNAMRMLLWTYVDGSKAWKAAADEVAHLCEHGCAWSRKLRKWCREYITDRNKLPKNPYGHWTGSLLSRHDDLRLEILTHLQSIGKYVQAQDIVNYLDKPDIKARWKLKKTIAICTTQRWMKELEYRWERLTNGMYEDGHEREDVVLYRQNVFLPRFEAYNQLSDHFNKDGNIEMKSLPDNHNSHPSTPKWVIWFQDESTFYMNDRRKVRWKGKDEKNMPQPKGEGVSIMISDFVSAKYGWLQSPDGNETARVIFKPGKNRGGYFTNDEVVAQTICAMKILQKYYSDERHVFIFDNATTHMKRRATAPSAQSMPLNMPREGVRRKGNWGVDVVVLDEHGKAVYNPDGSKKTRFQQMDNGVLSDGSPQSFYFEEGPHKGVFKGMKTILNERGIHTQGKRAQCPDFTSGCQKNNQADCCCRRILYNQPDFVSGKSRLEEECEQRGFPILILPKFHCELNFIEQCWGFSKRVYRQYPLVKTETEMERLPFSRFATRSLRFMDAYRHGLNGQQAV</sequence>
<dbReference type="OMA" id="FWYHDES"/>
<dbReference type="GeneID" id="18827639"/>
<dbReference type="EMBL" id="JH971414">
    <property type="protein sequence ID" value="EKM75371.1"/>
    <property type="molecule type" value="Genomic_DNA"/>
</dbReference>
<evidence type="ECO:0000313" key="2">
    <source>
        <dbReference type="Proteomes" id="UP000008493"/>
    </source>
</evidence>
<name>K5WJ98_AGABU</name>
<dbReference type="Gene3D" id="3.30.420.10">
    <property type="entry name" value="Ribonuclease H-like superfamily/Ribonuclease H"/>
    <property type="match status" value="1"/>
</dbReference>
<dbReference type="eggNOG" id="ENOG502SIZV">
    <property type="taxonomic scope" value="Eukaryota"/>
</dbReference>
<dbReference type="AlphaFoldDB" id="K5WJ98"/>
<evidence type="ECO:0000313" key="1">
    <source>
        <dbReference type="EMBL" id="EKM75371.1"/>
    </source>
</evidence>
<dbReference type="OrthoDB" id="10039611at2759"/>
<dbReference type="Proteomes" id="UP000008493">
    <property type="component" value="Unassembled WGS sequence"/>
</dbReference>
<dbReference type="RefSeq" id="XP_007333955.1">
    <property type="nucleotide sequence ID" value="XM_007333893.1"/>
</dbReference>
<dbReference type="PANTHER" id="PTHR35871:SF1">
    <property type="entry name" value="CXC1-LIKE CYSTEINE CLUSTER ASSOCIATED WITH KDZ TRANSPOSASES DOMAIN-CONTAINING PROTEIN"/>
    <property type="match status" value="1"/>
</dbReference>